<dbReference type="CDD" id="cd00299">
    <property type="entry name" value="GST_C_family"/>
    <property type="match status" value="1"/>
</dbReference>
<feature type="domain" description="GST N-terminal" evidence="1">
    <location>
        <begin position="11"/>
        <end position="102"/>
    </location>
</feature>
<comment type="caution">
    <text evidence="2">The sequence shown here is derived from an EMBL/GenBank/DDBJ whole genome shotgun (WGS) entry which is preliminary data.</text>
</comment>
<reference evidence="2 5" key="1">
    <citation type="submission" date="2018-12" db="EMBL/GenBank/DDBJ databases">
        <title>Venturia inaequalis Genome Resource.</title>
        <authorList>
            <person name="Lichtner F.J."/>
        </authorList>
    </citation>
    <scope>NUCLEOTIDE SEQUENCE [LARGE SCALE GENOMIC DNA]</scope>
    <source>
        <strain evidence="2 5">120213</strain>
        <strain evidence="3">Bline_iso_100314</strain>
        <strain evidence="4 6">DMI_063113</strain>
    </source>
</reference>
<dbReference type="SUPFAM" id="SSF47616">
    <property type="entry name" value="GST C-terminal domain-like"/>
    <property type="match status" value="1"/>
</dbReference>
<protein>
    <recommendedName>
        <fullName evidence="1">GST N-terminal domain-containing protein</fullName>
    </recommendedName>
</protein>
<evidence type="ECO:0000313" key="3">
    <source>
        <dbReference type="EMBL" id="KAE9971295.1"/>
    </source>
</evidence>
<dbReference type="Gene3D" id="3.40.30.10">
    <property type="entry name" value="Glutaredoxin"/>
    <property type="match status" value="1"/>
</dbReference>
<dbReference type="AlphaFoldDB" id="A0A8H3UG69"/>
<dbReference type="InterPro" id="IPR004045">
    <property type="entry name" value="Glutathione_S-Trfase_N"/>
</dbReference>
<dbReference type="Gene3D" id="1.20.1050.10">
    <property type="match status" value="1"/>
</dbReference>
<dbReference type="InterPro" id="IPR054416">
    <property type="entry name" value="GST_UstS-like_C"/>
</dbReference>
<dbReference type="PROSITE" id="PS50404">
    <property type="entry name" value="GST_NTER"/>
    <property type="match status" value="1"/>
</dbReference>
<dbReference type="Proteomes" id="UP000490939">
    <property type="component" value="Unassembled WGS sequence"/>
</dbReference>
<dbReference type="EMBL" id="WNWR01000209">
    <property type="protein sequence ID" value="KAE9988631.1"/>
    <property type="molecule type" value="Genomic_DNA"/>
</dbReference>
<evidence type="ECO:0000313" key="2">
    <source>
        <dbReference type="EMBL" id="KAE9969584.1"/>
    </source>
</evidence>
<organism evidence="2 5">
    <name type="scientific">Venturia inaequalis</name>
    <name type="common">Apple scab fungus</name>
    <dbReference type="NCBI Taxonomy" id="5025"/>
    <lineage>
        <taxon>Eukaryota</taxon>
        <taxon>Fungi</taxon>
        <taxon>Dikarya</taxon>
        <taxon>Ascomycota</taxon>
        <taxon>Pezizomycotina</taxon>
        <taxon>Dothideomycetes</taxon>
        <taxon>Pleosporomycetidae</taxon>
        <taxon>Venturiales</taxon>
        <taxon>Venturiaceae</taxon>
        <taxon>Venturia</taxon>
    </lineage>
</organism>
<dbReference type="SUPFAM" id="SSF52833">
    <property type="entry name" value="Thioredoxin-like"/>
    <property type="match status" value="1"/>
</dbReference>
<dbReference type="InterPro" id="IPR036249">
    <property type="entry name" value="Thioredoxin-like_sf"/>
</dbReference>
<dbReference type="Pfam" id="PF13409">
    <property type="entry name" value="GST_N_2"/>
    <property type="match status" value="1"/>
</dbReference>
<evidence type="ECO:0000313" key="4">
    <source>
        <dbReference type="EMBL" id="KAE9988631.1"/>
    </source>
</evidence>
<sequence length="277" mass="31062">MTDSNPLIFYDISAPDKRSYAPNPSKARLALSFKRVPFKTTFVDIVNISEVRKGLNCPAARKLDDGSDYYTLPMLQDPASGKIVGDSFDIANYLEDTYPDSGGCLFPRDSTRTGLDYESPNKDTAFFAPLTSNEGSKNKEYAKFNLHIDATFSAYIVLYAYFLPFNPDTADAAKALMMKRAHLDSWEDLNMQGEAREGLKAGFKEALTSLARLFMVHESGPYLEGSQANYADLIVGGWLNMLSVVMPGEEWKDFRTWHDAVFARLHDALQEKYFACT</sequence>
<gene>
    <name evidence="3" type="ORF">BLS_004482</name>
    <name evidence="4" type="ORF">EG327_003258</name>
    <name evidence="2" type="ORF">EG328_006797</name>
</gene>
<dbReference type="EMBL" id="WNWQ01000298">
    <property type="protein sequence ID" value="KAE9971295.1"/>
    <property type="molecule type" value="Genomic_DNA"/>
</dbReference>
<dbReference type="OrthoDB" id="4951845at2759"/>
<evidence type="ECO:0000313" key="6">
    <source>
        <dbReference type="Proteomes" id="UP000490939"/>
    </source>
</evidence>
<accession>A0A8H3UG69</accession>
<evidence type="ECO:0000259" key="1">
    <source>
        <dbReference type="PROSITE" id="PS50404"/>
    </source>
</evidence>
<evidence type="ECO:0000313" key="5">
    <source>
        <dbReference type="Proteomes" id="UP000447873"/>
    </source>
</evidence>
<dbReference type="Pfam" id="PF22041">
    <property type="entry name" value="GST_C_7"/>
    <property type="match status" value="1"/>
</dbReference>
<proteinExistence type="predicted"/>
<dbReference type="Proteomes" id="UP000433883">
    <property type="component" value="Unassembled WGS sequence"/>
</dbReference>
<dbReference type="InterPro" id="IPR036282">
    <property type="entry name" value="Glutathione-S-Trfase_C_sf"/>
</dbReference>
<dbReference type="Proteomes" id="UP000447873">
    <property type="component" value="Unassembled WGS sequence"/>
</dbReference>
<name>A0A8H3UG69_VENIN</name>
<keyword evidence="6" id="KW-1185">Reference proteome</keyword>
<dbReference type="EMBL" id="WNWS01000362">
    <property type="protein sequence ID" value="KAE9969584.1"/>
    <property type="molecule type" value="Genomic_DNA"/>
</dbReference>